<proteinExistence type="predicted"/>
<keyword evidence="2" id="KW-1185">Reference proteome</keyword>
<accession>A0A5S3PZA2</accession>
<dbReference type="InterPro" id="IPR058512">
    <property type="entry name" value="DUF8199"/>
</dbReference>
<dbReference type="Pfam" id="PF26622">
    <property type="entry name" value="DUF8199"/>
    <property type="match status" value="1"/>
</dbReference>
<dbReference type="InterPro" id="IPR058060">
    <property type="entry name" value="HYC_CC_PP"/>
</dbReference>
<evidence type="ECO:0000313" key="2">
    <source>
        <dbReference type="Proteomes" id="UP000310314"/>
    </source>
</evidence>
<dbReference type="OrthoDB" id="1493875at2"/>
<name>A0A5S3PZA2_9FLAO</name>
<protein>
    <submittedName>
        <fullName evidence="1">Uncharacterized protein</fullName>
    </submittedName>
</protein>
<comment type="caution">
    <text evidence="1">The sequence shown here is derived from an EMBL/GenBank/DDBJ whole genome shotgun (WGS) entry which is preliminary data.</text>
</comment>
<reference evidence="1 2" key="1">
    <citation type="submission" date="2019-05" db="EMBL/GenBank/DDBJ databases">
        <authorList>
            <person name="Zhang J.-Y."/>
            <person name="Feg X."/>
            <person name="Du Z.-J."/>
        </authorList>
    </citation>
    <scope>NUCLEOTIDE SEQUENCE [LARGE SCALE GENOMIC DNA]</scope>
    <source>
        <strain evidence="1 2">RZ26</strain>
    </source>
</reference>
<gene>
    <name evidence="1" type="ORF">FEE95_08755</name>
</gene>
<organism evidence="1 2">
    <name type="scientific">Maribacter algarum</name>
    <name type="common">ex Zhang et al. 2020</name>
    <dbReference type="NCBI Taxonomy" id="2578118"/>
    <lineage>
        <taxon>Bacteria</taxon>
        <taxon>Pseudomonadati</taxon>
        <taxon>Bacteroidota</taxon>
        <taxon>Flavobacteriia</taxon>
        <taxon>Flavobacteriales</taxon>
        <taxon>Flavobacteriaceae</taxon>
        <taxon>Maribacter</taxon>
    </lineage>
</organism>
<evidence type="ECO:0000313" key="1">
    <source>
        <dbReference type="EMBL" id="TMM59612.1"/>
    </source>
</evidence>
<dbReference type="NCBIfam" id="NF047658">
    <property type="entry name" value="HYC_CC_PP"/>
    <property type="match status" value="1"/>
</dbReference>
<dbReference type="Proteomes" id="UP000310314">
    <property type="component" value="Unassembled WGS sequence"/>
</dbReference>
<sequence>MALLLLLSTVSWKVEKHYCMGRLMDVALFTDVDTCGMDMPMSMDDENLGETENSCCDNEVVFVEGQDDLKISFNDLDVEQQSFLVAFTHTYLHSLQNVKEQPVPHKLYPPPILVKDIQLLDEVFLI</sequence>
<dbReference type="AlphaFoldDB" id="A0A5S3PZA2"/>
<dbReference type="EMBL" id="VATY01000001">
    <property type="protein sequence ID" value="TMM59612.1"/>
    <property type="molecule type" value="Genomic_DNA"/>
</dbReference>